<gene>
    <name evidence="2" type="ORF">DW888_11375</name>
</gene>
<proteinExistence type="predicted"/>
<reference evidence="2 3" key="1">
    <citation type="submission" date="2018-08" db="EMBL/GenBank/DDBJ databases">
        <title>A genome reference for cultivated species of the human gut microbiota.</title>
        <authorList>
            <person name="Zou Y."/>
            <person name="Xue W."/>
            <person name="Luo G."/>
        </authorList>
    </citation>
    <scope>NUCLEOTIDE SEQUENCE [LARGE SCALE GENOMIC DNA]</scope>
    <source>
        <strain evidence="2 3">AM40-30BH</strain>
    </source>
</reference>
<sequence length="139" mass="16466">MRKLNYARFILLLVLTLGLNACGGDDVYYTDDYLRNSDEKLCGKTWSENYTEDNMKCVHQLKFTKDRSGQEIFNYYRVGESRPARTESYNFDWEWIDQEMEGLKLDRGAGEIHYFDNVWVRQNYLSGKLDGIEVTFVKE</sequence>
<feature type="signal peptide" evidence="1">
    <location>
        <begin position="1"/>
        <end position="21"/>
    </location>
</feature>
<evidence type="ECO:0008006" key="4">
    <source>
        <dbReference type="Google" id="ProtNLM"/>
    </source>
</evidence>
<name>A0A413VNB5_9BACE</name>
<accession>A0A413VNB5</accession>
<dbReference type="Proteomes" id="UP000284379">
    <property type="component" value="Unassembled WGS sequence"/>
</dbReference>
<evidence type="ECO:0000313" key="3">
    <source>
        <dbReference type="Proteomes" id="UP000284379"/>
    </source>
</evidence>
<evidence type="ECO:0000256" key="1">
    <source>
        <dbReference type="SAM" id="SignalP"/>
    </source>
</evidence>
<organism evidence="2 3">
    <name type="scientific">Bacteroides nordii</name>
    <dbReference type="NCBI Taxonomy" id="291645"/>
    <lineage>
        <taxon>Bacteria</taxon>
        <taxon>Pseudomonadati</taxon>
        <taxon>Bacteroidota</taxon>
        <taxon>Bacteroidia</taxon>
        <taxon>Bacteroidales</taxon>
        <taxon>Bacteroidaceae</taxon>
        <taxon>Bacteroides</taxon>
    </lineage>
</organism>
<evidence type="ECO:0000313" key="2">
    <source>
        <dbReference type="EMBL" id="RHB35046.1"/>
    </source>
</evidence>
<dbReference type="GeneID" id="69501952"/>
<feature type="chain" id="PRO_5019322441" description="Lipoprotein" evidence="1">
    <location>
        <begin position="22"/>
        <end position="139"/>
    </location>
</feature>
<protein>
    <recommendedName>
        <fullName evidence="4">Lipoprotein</fullName>
    </recommendedName>
</protein>
<keyword evidence="1" id="KW-0732">Signal</keyword>
<dbReference type="AlphaFoldDB" id="A0A413VNB5"/>
<dbReference type="EMBL" id="QSGO01000007">
    <property type="protein sequence ID" value="RHB35046.1"/>
    <property type="molecule type" value="Genomic_DNA"/>
</dbReference>
<dbReference type="RefSeq" id="WP_002559847.1">
    <property type="nucleotide sequence ID" value="NZ_CABJFV010000007.1"/>
</dbReference>
<comment type="caution">
    <text evidence="2">The sequence shown here is derived from an EMBL/GenBank/DDBJ whole genome shotgun (WGS) entry which is preliminary data.</text>
</comment>